<evidence type="ECO:0000256" key="2">
    <source>
        <dbReference type="ARBA" id="ARBA00022723"/>
    </source>
</evidence>
<dbReference type="PANTHER" id="PTHR47338">
    <property type="entry name" value="ZN(II)2CYS6 TRANSCRIPTION FACTOR (EUROFUNG)-RELATED"/>
    <property type="match status" value="1"/>
</dbReference>
<sequence>MAAVCPKTAFPEGASHVERSTKKVDTTSVIACRQCRLRKVRCDSNRPTCKNCTRRSDACLYDPAPKRRGPDKRSRACHNLQSKTPEEATRLRKQRRTTGRLGRNTLPALDDLQAQGIVENASLTTLVENQNSFLAFSPSSSVPMLGNAYTEDGFLPSDTHILYGPSCSFQRQTWWDNLLSIYSQDRAEASLKIYKDLDVLLNDNLYWISFIEFRRLVDNLFDPMARAMMQPSVILAALALSTMMKSSEIGLGEEGRTFALWLRDAAQSSLEASISASWIDPGIAQAAFLLALFEATCHPLHSAARIGSSLFLLDSIIQALSLTKVDAHDPTVTTFLAAKVPRVGFSAAPTEREEVIPIGFASRMCSCENNTRLSRSRFPRNSLGHLFDTMRRTFFVEDRFLLEGISELRLDWPDPIHIVDIEKEESRRLCWNTMIFITALREFTHLNHRLSTWDFQVTKPENFAILFPGEQGCKSHPKDSIWALHCRGALLWNFTQKLANRPHLDSIGDSEMARDTWKEADIIEEALGKHACSRGDEGGRKYF</sequence>
<dbReference type="InterPro" id="IPR001138">
    <property type="entry name" value="Zn2Cys6_DnaBD"/>
</dbReference>
<dbReference type="STRING" id="933852.A0A0C3BHA7"/>
<dbReference type="PANTHER" id="PTHR47338:SF5">
    <property type="entry name" value="ZN(II)2CYS6 TRANSCRIPTION FACTOR (EUROFUNG)"/>
    <property type="match status" value="1"/>
</dbReference>
<evidence type="ECO:0000256" key="3">
    <source>
        <dbReference type="ARBA" id="ARBA00023015"/>
    </source>
</evidence>
<name>A0A0C3BHA7_SERVB</name>
<reference evidence="8" key="2">
    <citation type="submission" date="2015-01" db="EMBL/GenBank/DDBJ databases">
        <title>Evolutionary Origins and Diversification of the Mycorrhizal Mutualists.</title>
        <authorList>
            <consortium name="DOE Joint Genome Institute"/>
            <consortium name="Mycorrhizal Genomics Consortium"/>
            <person name="Kohler A."/>
            <person name="Kuo A."/>
            <person name="Nagy L.G."/>
            <person name="Floudas D."/>
            <person name="Copeland A."/>
            <person name="Barry K.W."/>
            <person name="Cichocki N."/>
            <person name="Veneault-Fourrey C."/>
            <person name="LaButti K."/>
            <person name="Lindquist E.A."/>
            <person name="Lipzen A."/>
            <person name="Lundell T."/>
            <person name="Morin E."/>
            <person name="Murat C."/>
            <person name="Riley R."/>
            <person name="Ohm R."/>
            <person name="Sun H."/>
            <person name="Tunlid A."/>
            <person name="Henrissat B."/>
            <person name="Grigoriev I.V."/>
            <person name="Hibbett D.S."/>
            <person name="Martin F."/>
        </authorList>
    </citation>
    <scope>NUCLEOTIDE SEQUENCE [LARGE SCALE GENOMIC DNA]</scope>
    <source>
        <strain evidence="8">MAFF 305830</strain>
    </source>
</reference>
<dbReference type="HOGENOM" id="CLU_010791_0_0_1"/>
<evidence type="ECO:0000313" key="8">
    <source>
        <dbReference type="Proteomes" id="UP000054097"/>
    </source>
</evidence>
<dbReference type="AlphaFoldDB" id="A0A0C3BHA7"/>
<dbReference type="GO" id="GO:0000981">
    <property type="term" value="F:DNA-binding transcription factor activity, RNA polymerase II-specific"/>
    <property type="evidence" value="ECO:0007669"/>
    <property type="project" value="InterPro"/>
</dbReference>
<protein>
    <recommendedName>
        <fullName evidence="6">Zn(2)-C6 fungal-type domain-containing protein</fullName>
    </recommendedName>
</protein>
<keyword evidence="4" id="KW-0804">Transcription</keyword>
<evidence type="ECO:0000259" key="6">
    <source>
        <dbReference type="PROSITE" id="PS50048"/>
    </source>
</evidence>
<dbReference type="Gene3D" id="4.10.240.10">
    <property type="entry name" value="Zn(2)-C6 fungal-type DNA-binding domain"/>
    <property type="match status" value="1"/>
</dbReference>
<dbReference type="GO" id="GO:0005634">
    <property type="term" value="C:nucleus"/>
    <property type="evidence" value="ECO:0007669"/>
    <property type="project" value="UniProtKB-SubCell"/>
</dbReference>
<dbReference type="EMBL" id="KN824282">
    <property type="protein sequence ID" value="KIM31554.1"/>
    <property type="molecule type" value="Genomic_DNA"/>
</dbReference>
<evidence type="ECO:0000313" key="7">
    <source>
        <dbReference type="EMBL" id="KIM31554.1"/>
    </source>
</evidence>
<dbReference type="PROSITE" id="PS50048">
    <property type="entry name" value="ZN2_CY6_FUNGAL_2"/>
    <property type="match status" value="1"/>
</dbReference>
<evidence type="ECO:0000256" key="1">
    <source>
        <dbReference type="ARBA" id="ARBA00004123"/>
    </source>
</evidence>
<accession>A0A0C3BHA7</accession>
<keyword evidence="2" id="KW-0479">Metal-binding</keyword>
<dbReference type="SMART" id="SM00066">
    <property type="entry name" value="GAL4"/>
    <property type="match status" value="1"/>
</dbReference>
<dbReference type="InterPro" id="IPR036864">
    <property type="entry name" value="Zn2-C6_fun-type_DNA-bd_sf"/>
</dbReference>
<comment type="subcellular location">
    <subcellularLocation>
        <location evidence="1">Nucleus</location>
    </subcellularLocation>
</comment>
<dbReference type="Pfam" id="PF00172">
    <property type="entry name" value="Zn_clus"/>
    <property type="match status" value="1"/>
</dbReference>
<reference evidence="7 8" key="1">
    <citation type="submission" date="2014-04" db="EMBL/GenBank/DDBJ databases">
        <authorList>
            <consortium name="DOE Joint Genome Institute"/>
            <person name="Kuo A."/>
            <person name="Zuccaro A."/>
            <person name="Kohler A."/>
            <person name="Nagy L.G."/>
            <person name="Floudas D."/>
            <person name="Copeland A."/>
            <person name="Barry K.W."/>
            <person name="Cichocki N."/>
            <person name="Veneault-Fourrey C."/>
            <person name="LaButti K."/>
            <person name="Lindquist E.A."/>
            <person name="Lipzen A."/>
            <person name="Lundell T."/>
            <person name="Morin E."/>
            <person name="Murat C."/>
            <person name="Sun H."/>
            <person name="Tunlid A."/>
            <person name="Henrissat B."/>
            <person name="Grigoriev I.V."/>
            <person name="Hibbett D.S."/>
            <person name="Martin F."/>
            <person name="Nordberg H.P."/>
            <person name="Cantor M.N."/>
            <person name="Hua S.X."/>
        </authorList>
    </citation>
    <scope>NUCLEOTIDE SEQUENCE [LARGE SCALE GENOMIC DNA]</scope>
    <source>
        <strain evidence="7 8">MAFF 305830</strain>
    </source>
</reference>
<dbReference type="SUPFAM" id="SSF57701">
    <property type="entry name" value="Zn2/Cys6 DNA-binding domain"/>
    <property type="match status" value="1"/>
</dbReference>
<keyword evidence="5" id="KW-0539">Nucleus</keyword>
<keyword evidence="3" id="KW-0805">Transcription regulation</keyword>
<gene>
    <name evidence="7" type="ORF">M408DRAFT_261453</name>
</gene>
<dbReference type="PROSITE" id="PS00463">
    <property type="entry name" value="ZN2_CY6_FUNGAL_1"/>
    <property type="match status" value="1"/>
</dbReference>
<proteinExistence type="predicted"/>
<dbReference type="InterPro" id="IPR050815">
    <property type="entry name" value="TF_fung"/>
</dbReference>
<evidence type="ECO:0000256" key="4">
    <source>
        <dbReference type="ARBA" id="ARBA00023163"/>
    </source>
</evidence>
<evidence type="ECO:0000256" key="5">
    <source>
        <dbReference type="ARBA" id="ARBA00023242"/>
    </source>
</evidence>
<dbReference type="OrthoDB" id="2123952at2759"/>
<feature type="domain" description="Zn(2)-C6 fungal-type" evidence="6">
    <location>
        <begin position="31"/>
        <end position="61"/>
    </location>
</feature>
<dbReference type="GO" id="GO:0008270">
    <property type="term" value="F:zinc ion binding"/>
    <property type="evidence" value="ECO:0007669"/>
    <property type="project" value="InterPro"/>
</dbReference>
<dbReference type="CDD" id="cd00067">
    <property type="entry name" value="GAL4"/>
    <property type="match status" value="1"/>
</dbReference>
<dbReference type="Proteomes" id="UP000054097">
    <property type="component" value="Unassembled WGS sequence"/>
</dbReference>
<keyword evidence="8" id="KW-1185">Reference proteome</keyword>
<organism evidence="7 8">
    <name type="scientific">Serendipita vermifera MAFF 305830</name>
    <dbReference type="NCBI Taxonomy" id="933852"/>
    <lineage>
        <taxon>Eukaryota</taxon>
        <taxon>Fungi</taxon>
        <taxon>Dikarya</taxon>
        <taxon>Basidiomycota</taxon>
        <taxon>Agaricomycotina</taxon>
        <taxon>Agaricomycetes</taxon>
        <taxon>Sebacinales</taxon>
        <taxon>Serendipitaceae</taxon>
        <taxon>Serendipita</taxon>
    </lineage>
</organism>